<evidence type="ECO:0000259" key="2">
    <source>
        <dbReference type="Pfam" id="PF07651"/>
    </source>
</evidence>
<feature type="compositionally biased region" description="Basic and acidic residues" evidence="1">
    <location>
        <begin position="120"/>
        <end position="152"/>
    </location>
</feature>
<dbReference type="AlphaFoldDB" id="A0A822ZFK1"/>
<evidence type="ECO:0000313" key="4">
    <source>
        <dbReference type="Proteomes" id="UP000607653"/>
    </source>
</evidence>
<reference evidence="3 4" key="1">
    <citation type="journal article" date="2020" name="Mol. Biol. Evol.">
        <title>Distinct Expression and Methylation Patterns for Genes with Different Fates following a Single Whole-Genome Duplication in Flowering Plants.</title>
        <authorList>
            <person name="Shi T."/>
            <person name="Rahmani R.S."/>
            <person name="Gugger P.F."/>
            <person name="Wang M."/>
            <person name="Li H."/>
            <person name="Zhang Y."/>
            <person name="Li Z."/>
            <person name="Wang Q."/>
            <person name="Van de Peer Y."/>
            <person name="Marchal K."/>
            <person name="Chen J."/>
        </authorList>
    </citation>
    <scope>NUCLEOTIDE SEQUENCE [LARGE SCALE GENOMIC DNA]</scope>
    <source>
        <tissue evidence="3">Leaf</tissue>
    </source>
</reference>
<evidence type="ECO:0000313" key="3">
    <source>
        <dbReference type="EMBL" id="DAD43343.1"/>
    </source>
</evidence>
<sequence>MTTFFFDLKKLEYRSSSWRWWVGMAPSIRKAIGAAVKDQTNIGLVKVASNTAPDLEVAIVRATRLDCGYGNSSSEYADFRDEAHSNSWDHSTFVWTYALYLDQRLECMMHERKRRGGGSGHDRDDRFGDRGERWRPPPRSYEYKYGEFKDEPGYGNYGGPPRQSRSYGDLNESQGREERKPDALATAASRSRSVLGLSTHRHSQEPKPQQQHDLRDDGASAEDQSNRLTLALFSGRPNGNANNSWEAFPSEGGASRQPEVTSAADSCCQGWKGRLEVGSVLLNGMYDQGAVRQQMSTLSLSLSPQKNLRCSFTARSEKMNSIFL</sequence>
<protein>
    <recommendedName>
        <fullName evidence="2">AP180 N-terminal homology (ANTH) domain-containing protein</fullName>
    </recommendedName>
</protein>
<dbReference type="GO" id="GO:0048268">
    <property type="term" value="P:clathrin coat assembly"/>
    <property type="evidence" value="ECO:0007669"/>
    <property type="project" value="InterPro"/>
</dbReference>
<dbReference type="Proteomes" id="UP000607653">
    <property type="component" value="Unassembled WGS sequence"/>
</dbReference>
<dbReference type="GO" id="GO:0072583">
    <property type="term" value="P:clathrin-dependent endocytosis"/>
    <property type="evidence" value="ECO:0007669"/>
    <property type="project" value="InterPro"/>
</dbReference>
<dbReference type="InterPro" id="IPR045192">
    <property type="entry name" value="AP180-like"/>
</dbReference>
<dbReference type="PANTHER" id="PTHR22951">
    <property type="entry name" value="CLATHRIN ASSEMBLY PROTEIN"/>
    <property type="match status" value="1"/>
</dbReference>
<gene>
    <name evidence="3" type="ORF">HUJ06_001573</name>
</gene>
<dbReference type="PANTHER" id="PTHR22951:SF13">
    <property type="entry name" value="ASSEMBLY PROTEIN, PUTATIVE, EXPRESSED-RELATED"/>
    <property type="match status" value="1"/>
</dbReference>
<keyword evidence="4" id="KW-1185">Reference proteome</keyword>
<dbReference type="GO" id="GO:0005543">
    <property type="term" value="F:phospholipid binding"/>
    <property type="evidence" value="ECO:0007669"/>
    <property type="project" value="InterPro"/>
</dbReference>
<evidence type="ECO:0000256" key="1">
    <source>
        <dbReference type="SAM" id="MobiDB-lite"/>
    </source>
</evidence>
<feature type="region of interest" description="Disordered" evidence="1">
    <location>
        <begin position="112"/>
        <end position="261"/>
    </location>
</feature>
<dbReference type="Gene3D" id="1.25.40.90">
    <property type="match status" value="1"/>
</dbReference>
<feature type="domain" description="AP180 N-terminal homology (ANTH)" evidence="2">
    <location>
        <begin position="80"/>
        <end position="121"/>
    </location>
</feature>
<comment type="caution">
    <text evidence="3">The sequence shown here is derived from an EMBL/GenBank/DDBJ whole genome shotgun (WGS) entry which is preliminary data.</text>
</comment>
<dbReference type="Pfam" id="PF07651">
    <property type="entry name" value="ANTH"/>
    <property type="match status" value="1"/>
</dbReference>
<accession>A0A822ZFK1</accession>
<name>A0A822ZFK1_NELNU</name>
<dbReference type="EMBL" id="DUZY01000006">
    <property type="protein sequence ID" value="DAD43343.1"/>
    <property type="molecule type" value="Genomic_DNA"/>
</dbReference>
<dbReference type="InterPro" id="IPR008942">
    <property type="entry name" value="ENTH_VHS"/>
</dbReference>
<organism evidence="3 4">
    <name type="scientific">Nelumbo nucifera</name>
    <name type="common">Sacred lotus</name>
    <dbReference type="NCBI Taxonomy" id="4432"/>
    <lineage>
        <taxon>Eukaryota</taxon>
        <taxon>Viridiplantae</taxon>
        <taxon>Streptophyta</taxon>
        <taxon>Embryophyta</taxon>
        <taxon>Tracheophyta</taxon>
        <taxon>Spermatophyta</taxon>
        <taxon>Magnoliopsida</taxon>
        <taxon>Proteales</taxon>
        <taxon>Nelumbonaceae</taxon>
        <taxon>Nelumbo</taxon>
    </lineage>
</organism>
<feature type="compositionally biased region" description="Basic and acidic residues" evidence="1">
    <location>
        <begin position="202"/>
        <end position="218"/>
    </location>
</feature>
<proteinExistence type="predicted"/>
<dbReference type="InterPro" id="IPR011417">
    <property type="entry name" value="ANTH_dom"/>
</dbReference>